<evidence type="ECO:0000313" key="5">
    <source>
        <dbReference type="Proteomes" id="UP000472971"/>
    </source>
</evidence>
<gene>
    <name evidence="4" type="ORF">G4D64_05270</name>
    <name evidence="3" type="ORF">H1Z61_05310</name>
</gene>
<feature type="domain" description="ATP-grasp" evidence="2">
    <location>
        <begin position="101"/>
        <end position="311"/>
    </location>
</feature>
<dbReference type="GO" id="GO:0005524">
    <property type="term" value="F:ATP binding"/>
    <property type="evidence" value="ECO:0007669"/>
    <property type="project" value="UniProtKB-UniRule"/>
</dbReference>
<dbReference type="GO" id="GO:0005737">
    <property type="term" value="C:cytoplasm"/>
    <property type="evidence" value="ECO:0007669"/>
    <property type="project" value="TreeGrafter"/>
</dbReference>
<organism evidence="4 5">
    <name type="scientific">Bacillus aquiflavi</name>
    <dbReference type="NCBI Taxonomy" id="2672567"/>
    <lineage>
        <taxon>Bacteria</taxon>
        <taxon>Bacillati</taxon>
        <taxon>Bacillota</taxon>
        <taxon>Bacilli</taxon>
        <taxon>Bacillales</taxon>
        <taxon>Bacillaceae</taxon>
        <taxon>Bacillus</taxon>
    </lineage>
</organism>
<dbReference type="GO" id="GO:0018169">
    <property type="term" value="F:ribosomal S6-glutamic acid ligase activity"/>
    <property type="evidence" value="ECO:0007669"/>
    <property type="project" value="TreeGrafter"/>
</dbReference>
<evidence type="ECO:0000259" key="2">
    <source>
        <dbReference type="PROSITE" id="PS50975"/>
    </source>
</evidence>
<dbReference type="EMBL" id="JAAIWN010000008">
    <property type="protein sequence ID" value="NEY80949.1"/>
    <property type="molecule type" value="Genomic_DNA"/>
</dbReference>
<proteinExistence type="predicted"/>
<protein>
    <submittedName>
        <fullName evidence="4">Alpha-L-glutamate ligase</fullName>
    </submittedName>
</protein>
<dbReference type="PANTHER" id="PTHR21621:SF0">
    <property type="entry name" value="BETA-CITRYLGLUTAMATE SYNTHASE B-RELATED"/>
    <property type="match status" value="1"/>
</dbReference>
<dbReference type="GO" id="GO:0046872">
    <property type="term" value="F:metal ion binding"/>
    <property type="evidence" value="ECO:0007669"/>
    <property type="project" value="InterPro"/>
</dbReference>
<evidence type="ECO:0000313" key="6">
    <source>
        <dbReference type="Proteomes" id="UP000570010"/>
    </source>
</evidence>
<dbReference type="Proteomes" id="UP000570010">
    <property type="component" value="Unassembled WGS sequence"/>
</dbReference>
<sequence length="324" mass="36894">MTGKIYVIHENDEWTIHLTKRLDELALPYEEWHLNEGILDLTVSPPEGIFYSRMSASSHTRGHPFAPELTEAVIAWLEYYDRKIINGSRALRLEVSKVNQYTALEAAGIRTPNTIAAVGKEQIIRAAKRLDAASFITKHNRAGKGLGVQLFHSIDALNEYVKSPRFELSIDGITLIQEYIQAPEPYITRCEFVGGKFVYAVQVDTSEGFELCPAEACQIEDLFCPVGEKLPTKKPKFKIIEDFQEPIIEKYESFLKQNDIQIAGIEFIRNDRGELYTYDVNTNTNYNADAEFAVKKFGMLEVAKFLEQQLKTLTSTVKTNYSYK</sequence>
<dbReference type="EMBL" id="JACEIO010000008">
    <property type="protein sequence ID" value="MBA4536582.1"/>
    <property type="molecule type" value="Genomic_DNA"/>
</dbReference>
<keyword evidence="4" id="KW-0436">Ligase</keyword>
<dbReference type="Proteomes" id="UP000472971">
    <property type="component" value="Unassembled WGS sequence"/>
</dbReference>
<comment type="caution">
    <text evidence="4">The sequence shown here is derived from an EMBL/GenBank/DDBJ whole genome shotgun (WGS) entry which is preliminary data.</text>
</comment>
<keyword evidence="1" id="KW-0547">Nucleotide-binding</keyword>
<name>A0A6B3VSJ9_9BACI</name>
<evidence type="ECO:0000313" key="4">
    <source>
        <dbReference type="EMBL" id="NEY80949.1"/>
    </source>
</evidence>
<accession>A0A6B3VSJ9</accession>
<reference evidence="3 6" key="2">
    <citation type="submission" date="2020-07" db="EMBL/GenBank/DDBJ databases">
        <authorList>
            <person name="Feng H."/>
        </authorList>
    </citation>
    <scope>NUCLEOTIDE SEQUENCE [LARGE SCALE GENOMIC DNA]</scope>
    <source>
        <strain evidence="3">S-12</strain>
        <strain evidence="6">s-12</strain>
    </source>
</reference>
<dbReference type="PROSITE" id="PS50975">
    <property type="entry name" value="ATP_GRASP"/>
    <property type="match status" value="1"/>
</dbReference>
<evidence type="ECO:0000313" key="3">
    <source>
        <dbReference type="EMBL" id="MBA4536582.1"/>
    </source>
</evidence>
<dbReference type="Gene3D" id="3.30.470.20">
    <property type="entry name" value="ATP-grasp fold, B domain"/>
    <property type="match status" value="1"/>
</dbReference>
<evidence type="ECO:0000256" key="1">
    <source>
        <dbReference type="PROSITE-ProRule" id="PRU00409"/>
    </source>
</evidence>
<keyword evidence="1" id="KW-0067">ATP-binding</keyword>
<dbReference type="PANTHER" id="PTHR21621">
    <property type="entry name" value="RIBOSOMAL PROTEIN S6 MODIFICATION PROTEIN"/>
    <property type="match status" value="1"/>
</dbReference>
<dbReference type="InterPro" id="IPR011761">
    <property type="entry name" value="ATP-grasp"/>
</dbReference>
<dbReference type="RefSeq" id="WP_163240857.1">
    <property type="nucleotide sequence ID" value="NZ_CP082780.1"/>
</dbReference>
<dbReference type="SUPFAM" id="SSF56059">
    <property type="entry name" value="Glutathione synthetase ATP-binding domain-like"/>
    <property type="match status" value="1"/>
</dbReference>
<reference evidence="4 5" key="1">
    <citation type="submission" date="2020-02" db="EMBL/GenBank/DDBJ databases">
        <title>Bacillus aquiflavi sp. nov., isolated from yellow water of strong flavor Chinese baijiu in Yibin region of China.</title>
        <authorList>
            <person name="Xie J."/>
        </authorList>
    </citation>
    <scope>NUCLEOTIDE SEQUENCE [LARGE SCALE GENOMIC DNA]</scope>
    <source>
        <strain evidence="4 5">3H-10</strain>
    </source>
</reference>
<keyword evidence="5" id="KW-1185">Reference proteome</keyword>
<dbReference type="AlphaFoldDB" id="A0A6B3VSJ9"/>
<dbReference type="GO" id="GO:0009432">
    <property type="term" value="P:SOS response"/>
    <property type="evidence" value="ECO:0007669"/>
    <property type="project" value="TreeGrafter"/>
</dbReference>